<protein>
    <submittedName>
        <fullName evidence="2">Uncharacterized protein</fullName>
    </submittedName>
</protein>
<keyword evidence="1" id="KW-1185">Reference proteome</keyword>
<proteinExistence type="predicted"/>
<sequence>MYDKVIAPVVFSLYFSMTSVDNNVIIFENKHLGGEIVDRNQLYGPINPILMRNALSYRS</sequence>
<reference evidence="1" key="1">
    <citation type="journal article" date="2012" name="PLoS Negl. Trop. Dis.">
        <title>A systematically improved high quality genome and transcriptome of the human blood fluke Schistosoma mansoni.</title>
        <authorList>
            <person name="Protasio A.V."/>
            <person name="Tsai I.J."/>
            <person name="Babbage A."/>
            <person name="Nichol S."/>
            <person name="Hunt M."/>
            <person name="Aslett M.A."/>
            <person name="De Silva N."/>
            <person name="Velarde G.S."/>
            <person name="Anderson T.J."/>
            <person name="Clark R.C."/>
            <person name="Davidson C."/>
            <person name="Dillon G.P."/>
            <person name="Holroyd N.E."/>
            <person name="LoVerde P.T."/>
            <person name="Lloyd C."/>
            <person name="McQuillan J."/>
            <person name="Oliveira G."/>
            <person name="Otto T.D."/>
            <person name="Parker-Manuel S.J."/>
            <person name="Quail M.A."/>
            <person name="Wilson R.A."/>
            <person name="Zerlotini A."/>
            <person name="Dunne D.W."/>
            <person name="Berriman M."/>
        </authorList>
    </citation>
    <scope>NUCLEOTIDE SEQUENCE [LARGE SCALE GENOMIC DNA]</scope>
    <source>
        <strain evidence="1">Puerto Rican</strain>
    </source>
</reference>
<evidence type="ECO:0000313" key="2">
    <source>
        <dbReference type="WBParaSite" id="Smp_322760.1"/>
    </source>
</evidence>
<dbReference type="Proteomes" id="UP000008854">
    <property type="component" value="Unassembled WGS sequence"/>
</dbReference>
<accession>A0A5K4F7D9</accession>
<dbReference type="AlphaFoldDB" id="A0A5K4F7D9"/>
<organism evidence="1 2">
    <name type="scientific">Schistosoma mansoni</name>
    <name type="common">Blood fluke</name>
    <dbReference type="NCBI Taxonomy" id="6183"/>
    <lineage>
        <taxon>Eukaryota</taxon>
        <taxon>Metazoa</taxon>
        <taxon>Spiralia</taxon>
        <taxon>Lophotrochozoa</taxon>
        <taxon>Platyhelminthes</taxon>
        <taxon>Trematoda</taxon>
        <taxon>Digenea</taxon>
        <taxon>Strigeidida</taxon>
        <taxon>Schistosomatoidea</taxon>
        <taxon>Schistosomatidae</taxon>
        <taxon>Schistosoma</taxon>
    </lineage>
</organism>
<dbReference type="WBParaSite" id="Smp_322760.1">
    <property type="protein sequence ID" value="Smp_322760.1"/>
    <property type="gene ID" value="Smp_322760"/>
</dbReference>
<dbReference type="InParanoid" id="A0A5K4F7D9"/>
<reference evidence="2" key="2">
    <citation type="submission" date="2019-11" db="UniProtKB">
        <authorList>
            <consortium name="WormBaseParasite"/>
        </authorList>
    </citation>
    <scope>IDENTIFICATION</scope>
    <source>
        <strain evidence="2">Puerto Rican</strain>
    </source>
</reference>
<evidence type="ECO:0000313" key="1">
    <source>
        <dbReference type="Proteomes" id="UP000008854"/>
    </source>
</evidence>
<name>A0A5K4F7D9_SCHMA</name>